<proteinExistence type="predicted"/>
<dbReference type="STRING" id="471704.A0A151IYK2"/>
<organism evidence="2 3">
    <name type="scientific">Trachymyrmex cornetzi</name>
    <dbReference type="NCBI Taxonomy" id="471704"/>
    <lineage>
        <taxon>Eukaryota</taxon>
        <taxon>Metazoa</taxon>
        <taxon>Ecdysozoa</taxon>
        <taxon>Arthropoda</taxon>
        <taxon>Hexapoda</taxon>
        <taxon>Insecta</taxon>
        <taxon>Pterygota</taxon>
        <taxon>Neoptera</taxon>
        <taxon>Endopterygota</taxon>
        <taxon>Hymenoptera</taxon>
        <taxon>Apocrita</taxon>
        <taxon>Aculeata</taxon>
        <taxon>Formicoidea</taxon>
        <taxon>Formicidae</taxon>
        <taxon>Myrmicinae</taxon>
        <taxon>Trachymyrmex</taxon>
    </lineage>
</organism>
<dbReference type="EMBL" id="KQ980747">
    <property type="protein sequence ID" value="KYN13640.1"/>
    <property type="molecule type" value="Genomic_DNA"/>
</dbReference>
<sequence length="298" mass="34114">MNLRFLIMLSLVRCASFLVGYDCERTHPNSTLISLLDTEDCSPPERNIAQQNVYIELLQRPRNTSVDVLGCRIEFENIYERPTNPLYREGCNHVPHVTIYRGPATKIWTQSTPDSYVLTDNTKHIIFLVHARHEACNNTILQTEHPRFVIREITNNSFKDVNRLRFITSYPSPYYFIKNIAHRSVSNLYASIMLKKCQEESMKIRTTISNAYGDPNALAYALTERAGYSAHIQGEAARILRCLPIPVQIRTTGTCFLELPVVANGAPMYLTHRTRTLSTKGTEVRCRPEETATYKLRG</sequence>
<evidence type="ECO:0000313" key="3">
    <source>
        <dbReference type="Proteomes" id="UP000078492"/>
    </source>
</evidence>
<dbReference type="Pfam" id="PF24664">
    <property type="entry name" value="Monjiviricetes_fusion"/>
    <property type="match status" value="2"/>
</dbReference>
<evidence type="ECO:0000256" key="1">
    <source>
        <dbReference type="SAM" id="SignalP"/>
    </source>
</evidence>
<keyword evidence="1" id="KW-0732">Signal</keyword>
<gene>
    <name evidence="2" type="ORF">ALC57_14168</name>
</gene>
<feature type="signal peptide" evidence="1">
    <location>
        <begin position="1"/>
        <end position="17"/>
    </location>
</feature>
<reference evidence="2 3" key="1">
    <citation type="submission" date="2015-09" db="EMBL/GenBank/DDBJ databases">
        <title>Trachymyrmex cornetzi WGS genome.</title>
        <authorList>
            <person name="Nygaard S."/>
            <person name="Hu H."/>
            <person name="Boomsma J."/>
            <person name="Zhang G."/>
        </authorList>
    </citation>
    <scope>NUCLEOTIDE SEQUENCE [LARGE SCALE GENOMIC DNA]</scope>
    <source>
        <strain evidence="2">Tcor2-1</strain>
        <tissue evidence="2">Whole body</tissue>
    </source>
</reference>
<keyword evidence="3" id="KW-1185">Reference proteome</keyword>
<dbReference type="AlphaFoldDB" id="A0A151IYK2"/>
<dbReference type="Proteomes" id="UP000078492">
    <property type="component" value="Unassembled WGS sequence"/>
</dbReference>
<feature type="chain" id="PRO_5007582379" description="Vitellogenin domain-containing protein" evidence="1">
    <location>
        <begin position="18"/>
        <end position="298"/>
    </location>
</feature>
<protein>
    <recommendedName>
        <fullName evidence="4">Vitellogenin domain-containing protein</fullName>
    </recommendedName>
</protein>
<accession>A0A151IYK2</accession>
<evidence type="ECO:0008006" key="4">
    <source>
        <dbReference type="Google" id="ProtNLM"/>
    </source>
</evidence>
<name>A0A151IYK2_9HYME</name>
<evidence type="ECO:0000313" key="2">
    <source>
        <dbReference type="EMBL" id="KYN13640.1"/>
    </source>
</evidence>